<dbReference type="EMBL" id="JAEQMG010000114">
    <property type="protein sequence ID" value="MBK6089114.1"/>
    <property type="molecule type" value="Genomic_DNA"/>
</dbReference>
<evidence type="ECO:0000256" key="1">
    <source>
        <dbReference type="SAM" id="Phobius"/>
    </source>
</evidence>
<feature type="transmembrane region" description="Helical" evidence="1">
    <location>
        <begin position="6"/>
        <end position="22"/>
    </location>
</feature>
<keyword evidence="3" id="KW-1185">Reference proteome</keyword>
<evidence type="ECO:0000313" key="2">
    <source>
        <dbReference type="EMBL" id="MBK6089114.1"/>
    </source>
</evidence>
<sequence>MSGYLYTVIWFLLAGYLIYVTVTRYRKPMMFVLSGFMVFLGVWELINALTPMDLKSGVYGWIYRGVALVVLVLCLIWYFVMRNRE</sequence>
<accession>A0A935C254</accession>
<proteinExistence type="predicted"/>
<name>A0A935C254_9FIRM</name>
<dbReference type="AlphaFoldDB" id="A0A935C254"/>
<reference evidence="2" key="1">
    <citation type="submission" date="2021-01" db="EMBL/GenBank/DDBJ databases">
        <title>Genome public.</title>
        <authorList>
            <person name="Liu C."/>
            <person name="Sun Q."/>
        </authorList>
    </citation>
    <scope>NUCLEOTIDE SEQUENCE</scope>
    <source>
        <strain evidence="2">M6</strain>
    </source>
</reference>
<evidence type="ECO:0000313" key="3">
    <source>
        <dbReference type="Proteomes" id="UP000633365"/>
    </source>
</evidence>
<gene>
    <name evidence="2" type="ORF">JKK62_10765</name>
</gene>
<organism evidence="2 3">
    <name type="scientific">Ruminococcus difficilis</name>
    <dbReference type="NCBI Taxonomy" id="2763069"/>
    <lineage>
        <taxon>Bacteria</taxon>
        <taxon>Bacillati</taxon>
        <taxon>Bacillota</taxon>
        <taxon>Clostridia</taxon>
        <taxon>Eubacteriales</taxon>
        <taxon>Oscillospiraceae</taxon>
        <taxon>Ruminococcus</taxon>
    </lineage>
</organism>
<dbReference type="Proteomes" id="UP000633365">
    <property type="component" value="Unassembled WGS sequence"/>
</dbReference>
<keyword evidence="1" id="KW-0472">Membrane</keyword>
<protein>
    <submittedName>
        <fullName evidence="2">Uncharacterized protein</fullName>
    </submittedName>
</protein>
<comment type="caution">
    <text evidence="2">The sequence shown here is derived from an EMBL/GenBank/DDBJ whole genome shotgun (WGS) entry which is preliminary data.</text>
</comment>
<keyword evidence="1" id="KW-0812">Transmembrane</keyword>
<feature type="transmembrane region" description="Helical" evidence="1">
    <location>
        <begin position="61"/>
        <end position="80"/>
    </location>
</feature>
<dbReference type="RefSeq" id="WP_201427908.1">
    <property type="nucleotide sequence ID" value="NZ_JAEQMG010000114.1"/>
</dbReference>
<feature type="transmembrane region" description="Helical" evidence="1">
    <location>
        <begin position="29"/>
        <end position="49"/>
    </location>
</feature>
<keyword evidence="1" id="KW-1133">Transmembrane helix</keyword>